<reference evidence="2 3" key="1">
    <citation type="submission" date="2020-02" db="EMBL/GenBank/DDBJ databases">
        <title>Tigecycline-resistant Acinetobacter species from pigs and migratory birds.</title>
        <authorList>
            <person name="Chen C."/>
            <person name="Sun J."/>
            <person name="Liao X.-P."/>
            <person name="Liu Y.-H."/>
        </authorList>
    </citation>
    <scope>NUCLEOTIDE SEQUENCE [LARGE SCALE GENOMIC DNA]</scope>
    <source>
        <strain evidence="2 3">YH12207_T</strain>
    </source>
</reference>
<keyword evidence="3" id="KW-1185">Reference proteome</keyword>
<dbReference type="InterPro" id="IPR011646">
    <property type="entry name" value="KAP_P-loop"/>
</dbReference>
<dbReference type="Pfam" id="PF07693">
    <property type="entry name" value="KAP_NTPase"/>
    <property type="match status" value="1"/>
</dbReference>
<dbReference type="Gene3D" id="3.40.50.300">
    <property type="entry name" value="P-loop containing nucleotide triphosphate hydrolases"/>
    <property type="match status" value="1"/>
</dbReference>
<name>A0A7S6VWF5_9GAMM</name>
<evidence type="ECO:0000313" key="2">
    <source>
        <dbReference type="EMBL" id="QOW46163.1"/>
    </source>
</evidence>
<protein>
    <recommendedName>
        <fullName evidence="1">KAP NTPase domain-containing protein</fullName>
    </recommendedName>
</protein>
<organism evidence="2 3">
    <name type="scientific">Acinetobacter piscicola</name>
    <dbReference type="NCBI Taxonomy" id="2006115"/>
    <lineage>
        <taxon>Bacteria</taxon>
        <taxon>Pseudomonadati</taxon>
        <taxon>Pseudomonadota</taxon>
        <taxon>Gammaproteobacteria</taxon>
        <taxon>Moraxellales</taxon>
        <taxon>Moraxellaceae</taxon>
        <taxon>Acinetobacter</taxon>
    </lineage>
</organism>
<dbReference type="SUPFAM" id="SSF52540">
    <property type="entry name" value="P-loop containing nucleoside triphosphate hydrolases"/>
    <property type="match status" value="1"/>
</dbReference>
<dbReference type="EMBL" id="CP048659">
    <property type="protein sequence ID" value="QOW46163.1"/>
    <property type="molecule type" value="Genomic_DNA"/>
</dbReference>
<dbReference type="RefSeq" id="WP_180045205.1">
    <property type="nucleotide sequence ID" value="NZ_CP048659.1"/>
</dbReference>
<evidence type="ECO:0000259" key="1">
    <source>
        <dbReference type="Pfam" id="PF07693"/>
    </source>
</evidence>
<dbReference type="InterPro" id="IPR027417">
    <property type="entry name" value="P-loop_NTPase"/>
</dbReference>
<feature type="domain" description="KAP NTPase" evidence="1">
    <location>
        <begin position="40"/>
        <end position="275"/>
    </location>
</feature>
<accession>A0A7S6VWF5</accession>
<evidence type="ECO:0000313" key="3">
    <source>
        <dbReference type="Proteomes" id="UP000593966"/>
    </source>
</evidence>
<sequence>MFEILKKIYFFNKPEFRELLVLDFISEPNKHIEEYLDYYCEDKLNDYAVLINGSWGSGKTWFISRIEKKLKAKHKNVIYISLNGVAKKEVIDDEIFRFLHPFWTDKKVKFLGKVASGLVKATFKFDLNSDGSDDERVNLSIPSVNIDDILKKGENLVLIFDDVERCQIPISEVLGYINYFVEHLNSKVILIGNEDEISKKEINKNYYNEKEKIIGTTFLFNGDINSAFDSIIEEFLDSKFKEKISHYKENIIEVYNSSKYNNIRVLKQSIHEFNRLFQTKTFRDDDKLFQELLRLFLIFSIENKKHGFKDSILKFEDKDDEKKIYAKYNLDRYSKYILDIPIWSDIIINNVLDKDLISNNLERNYFSYKNEKPEWYKLWHYYDLNNIEFNQLINSSIKKLETMKYTEFGEVFHVVCAVIYFNQSFITSFDSDEVKIKGLKNIEVICSTMKRSDLNNYIKFQDKTHWGGYSYLGYDLEEIKSFIREAFEKIKEFKNSGIQEEAEEILQLLYKNSSLFLHRICLTNSADNIYFNVPILKEIKPEIFSKALLDLDSNNVRVVLSALETRYNVDKYTLNDILVEKEWLKSVLENLKYIANQRTSIEKYRIDNILISQINRILTEYLN</sequence>
<gene>
    <name evidence="2" type="ORF">G0028_09790</name>
</gene>
<dbReference type="Proteomes" id="UP000593966">
    <property type="component" value="Chromosome"/>
</dbReference>
<dbReference type="AlphaFoldDB" id="A0A7S6VWF5"/>
<proteinExistence type="predicted"/>